<dbReference type="OrthoDB" id="9797252at2"/>
<protein>
    <submittedName>
        <fullName evidence="2">Methyltransferase domain-containing protein</fullName>
    </submittedName>
</protein>
<name>A0A6B8KFW6_9HYPH</name>
<dbReference type="Proteomes" id="UP000309061">
    <property type="component" value="Chromosome"/>
</dbReference>
<dbReference type="PANTHER" id="PTHR45180:SF1">
    <property type="entry name" value="OS01G0307686 PROTEIN"/>
    <property type="match status" value="1"/>
</dbReference>
<evidence type="ECO:0000313" key="2">
    <source>
        <dbReference type="EMBL" id="QGM45330.1"/>
    </source>
</evidence>
<organism evidence="2 3">
    <name type="scientific">Methylocystis heyeri</name>
    <dbReference type="NCBI Taxonomy" id="391905"/>
    <lineage>
        <taxon>Bacteria</taxon>
        <taxon>Pseudomonadati</taxon>
        <taxon>Pseudomonadota</taxon>
        <taxon>Alphaproteobacteria</taxon>
        <taxon>Hyphomicrobiales</taxon>
        <taxon>Methylocystaceae</taxon>
        <taxon>Methylocystis</taxon>
    </lineage>
</organism>
<reference evidence="2 3" key="1">
    <citation type="submission" date="2019-11" db="EMBL/GenBank/DDBJ databases">
        <title>The genome sequence of Methylocystis heyeri.</title>
        <authorList>
            <person name="Oshkin I.Y."/>
            <person name="Miroshnikov K."/>
            <person name="Dedysh S.N."/>
        </authorList>
    </citation>
    <scope>NUCLEOTIDE SEQUENCE [LARGE SCALE GENOMIC DNA]</scope>
    <source>
        <strain evidence="2 3">H2</strain>
    </source>
</reference>
<evidence type="ECO:0000313" key="3">
    <source>
        <dbReference type="Proteomes" id="UP000309061"/>
    </source>
</evidence>
<dbReference type="GO" id="GO:0032259">
    <property type="term" value="P:methylation"/>
    <property type="evidence" value="ECO:0007669"/>
    <property type="project" value="UniProtKB-KW"/>
</dbReference>
<dbReference type="GO" id="GO:0008757">
    <property type="term" value="F:S-adenosylmethionine-dependent methyltransferase activity"/>
    <property type="evidence" value="ECO:0007669"/>
    <property type="project" value="InterPro"/>
</dbReference>
<dbReference type="KEGG" id="mhey:H2LOC_006255"/>
<feature type="domain" description="Methyltransferase type 11" evidence="1">
    <location>
        <begin position="41"/>
        <end position="128"/>
    </location>
</feature>
<dbReference type="InterPro" id="IPR013216">
    <property type="entry name" value="Methyltransf_11"/>
</dbReference>
<accession>A0A6B8KFW6</accession>
<dbReference type="AlphaFoldDB" id="A0A6B8KFW6"/>
<dbReference type="InterPro" id="IPR029063">
    <property type="entry name" value="SAM-dependent_MTases_sf"/>
</dbReference>
<dbReference type="SUPFAM" id="SSF53335">
    <property type="entry name" value="S-adenosyl-L-methionine-dependent methyltransferases"/>
    <property type="match status" value="1"/>
</dbReference>
<dbReference type="Pfam" id="PF08241">
    <property type="entry name" value="Methyltransf_11"/>
    <property type="match status" value="1"/>
</dbReference>
<dbReference type="PANTHER" id="PTHR45180">
    <property type="entry name" value="OS01G0307686 PROTEIN"/>
    <property type="match status" value="1"/>
</dbReference>
<evidence type="ECO:0000259" key="1">
    <source>
        <dbReference type="Pfam" id="PF08241"/>
    </source>
</evidence>
<dbReference type="CDD" id="cd02440">
    <property type="entry name" value="AdoMet_MTases"/>
    <property type="match status" value="1"/>
</dbReference>
<proteinExistence type="predicted"/>
<dbReference type="EMBL" id="CP046052">
    <property type="protein sequence ID" value="QGM45330.1"/>
    <property type="molecule type" value="Genomic_DNA"/>
</dbReference>
<keyword evidence="3" id="KW-1185">Reference proteome</keyword>
<gene>
    <name evidence="2" type="ORF">H2LOC_006255</name>
</gene>
<dbReference type="RefSeq" id="WP_136495613.1">
    <property type="nucleotide sequence ID" value="NZ_CP046052.1"/>
</dbReference>
<dbReference type="Gene3D" id="3.40.50.150">
    <property type="entry name" value="Vaccinia Virus protein VP39"/>
    <property type="match status" value="1"/>
</dbReference>
<keyword evidence="2" id="KW-0489">Methyltransferase</keyword>
<sequence length="257" mass="28664">MNQATLFGHEANRYFAARPRYPDELFEWLSGLAPARELAWDCGAGSGQAALGLAPHFSKIVATDVDDRQLALAPRRPNIEYRRAEAEADLGLDEAVDLIACGCSIHWFNLPAFYQRASQALKRGGVIAAWTYDWPWTGSGAVDAVLRKLREDILGPFWGENSVHYFGRYRNLPFPFSEIEPPQFRMEIAGSREELSGFLATWSALLKFRQHSGEDALALFARELSEAWALEPPALPLRVPLHMRCGFKQGPDTTASG</sequence>
<keyword evidence="2" id="KW-0808">Transferase</keyword>